<protein>
    <submittedName>
        <fullName evidence="1">Uncharacterized protein</fullName>
    </submittedName>
</protein>
<dbReference type="EMBL" id="BFAV01000121">
    <property type="protein sequence ID" value="GBF33810.1"/>
    <property type="molecule type" value="Genomic_DNA"/>
</dbReference>
<organism evidence="1 2">
    <name type="scientific">Desulfocucumis palustris</name>
    <dbReference type="NCBI Taxonomy" id="1898651"/>
    <lineage>
        <taxon>Bacteria</taxon>
        <taxon>Bacillati</taxon>
        <taxon>Bacillota</taxon>
        <taxon>Clostridia</taxon>
        <taxon>Eubacteriales</taxon>
        <taxon>Desulfocucumaceae</taxon>
        <taxon>Desulfocucumis</taxon>
    </lineage>
</organism>
<proteinExistence type="predicted"/>
<sequence>MVILLVVSIIISAFVFFNINRHTRLSGRRKIYIPKNVIKTGNRIRNEHNTDSARGGPAVNINIFPVNHTLVLDRSRREYDNVQENQNQVDYFV</sequence>
<name>A0A2L2XCD8_9FIRM</name>
<reference evidence="2" key="1">
    <citation type="submission" date="2018-02" db="EMBL/GenBank/DDBJ databases">
        <title>Genome sequence of Desulfocucumis palustris strain NAW-5.</title>
        <authorList>
            <person name="Watanabe M."/>
            <person name="Kojima H."/>
            <person name="Fukui M."/>
        </authorList>
    </citation>
    <scope>NUCLEOTIDE SEQUENCE [LARGE SCALE GENOMIC DNA]</scope>
    <source>
        <strain evidence="2">NAW-5</strain>
    </source>
</reference>
<accession>A0A2L2XCD8</accession>
<dbReference type="Proteomes" id="UP000239549">
    <property type="component" value="Unassembled WGS sequence"/>
</dbReference>
<keyword evidence="2" id="KW-1185">Reference proteome</keyword>
<gene>
    <name evidence="1" type="ORF">DCCM_2921</name>
</gene>
<dbReference type="AlphaFoldDB" id="A0A2L2XCD8"/>
<comment type="caution">
    <text evidence="1">The sequence shown here is derived from an EMBL/GenBank/DDBJ whole genome shotgun (WGS) entry which is preliminary data.</text>
</comment>
<evidence type="ECO:0000313" key="2">
    <source>
        <dbReference type="Proteomes" id="UP000239549"/>
    </source>
</evidence>
<evidence type="ECO:0000313" key="1">
    <source>
        <dbReference type="EMBL" id="GBF33810.1"/>
    </source>
</evidence>